<proteinExistence type="inferred from homology"/>
<keyword evidence="6" id="KW-1185">Reference proteome</keyword>
<evidence type="ECO:0000313" key="5">
    <source>
        <dbReference type="EMBL" id="KAF3325726.1"/>
    </source>
</evidence>
<dbReference type="GO" id="GO:0008017">
    <property type="term" value="F:microtubule binding"/>
    <property type="evidence" value="ECO:0007669"/>
    <property type="project" value="InterPro"/>
</dbReference>
<dbReference type="AlphaFoldDB" id="A0A833QPR6"/>
<comment type="caution">
    <text evidence="2">Lacks conserved residue(s) required for the propagation of feature annotation.</text>
</comment>
<reference evidence="5" key="1">
    <citation type="submission" date="2020-01" db="EMBL/GenBank/DDBJ databases">
        <title>Genome sequence of Kobresia littledalei, the first chromosome-level genome in the family Cyperaceae.</title>
        <authorList>
            <person name="Qu G."/>
        </authorList>
    </citation>
    <scope>NUCLEOTIDE SEQUENCE</scope>
    <source>
        <strain evidence="5">C.B.Clarke</strain>
        <tissue evidence="5">Leaf</tissue>
    </source>
</reference>
<sequence length="291" mass="32916">MQSRISDISSNHNAIENVVMFMNCGGSEIEGTGPSEKFSKDSCFEEGDVIETGEPIAGSGSYTALYQSARYGAFSYKIDGITPGQSTRNCPGVYMIFLVLQCHKAVATKMGDLIDTSTVQNKVRGTLIARYKNYQLRRREISAYTPNSEECFNELTEKYQHDKKRWAQTLSDLERKIKIMKEEQAKLSEEAHTYVDSILDLDKMTEAVQALVAQGEELKSKYSEEMARSRRLFNELQESKGIIVLSDTLSCIFLPNMFHSICITGNIRVFCRCRPLNKDEMSSGYKSNSRF</sequence>
<evidence type="ECO:0000256" key="2">
    <source>
        <dbReference type="PROSITE-ProRule" id="PRU00283"/>
    </source>
</evidence>
<dbReference type="PANTHER" id="PTHR47972:SF18">
    <property type="entry name" value="KINESIN-LIKE PROTEIN KIN-14R"/>
    <property type="match status" value="1"/>
</dbReference>
<protein>
    <recommendedName>
        <fullName evidence="4">Kinesin motor domain-containing protein</fullName>
    </recommendedName>
</protein>
<evidence type="ECO:0000259" key="4">
    <source>
        <dbReference type="PROSITE" id="PS50067"/>
    </source>
</evidence>
<dbReference type="GO" id="GO:0005524">
    <property type="term" value="F:ATP binding"/>
    <property type="evidence" value="ECO:0007669"/>
    <property type="project" value="InterPro"/>
</dbReference>
<evidence type="ECO:0000313" key="6">
    <source>
        <dbReference type="Proteomes" id="UP000623129"/>
    </source>
</evidence>
<dbReference type="GO" id="GO:0003777">
    <property type="term" value="F:microtubule motor activity"/>
    <property type="evidence" value="ECO:0007669"/>
    <property type="project" value="InterPro"/>
</dbReference>
<dbReference type="EMBL" id="SWLB01000019">
    <property type="protein sequence ID" value="KAF3325726.1"/>
    <property type="molecule type" value="Genomic_DNA"/>
</dbReference>
<feature type="coiled-coil region" evidence="3">
    <location>
        <begin position="156"/>
        <end position="239"/>
    </location>
</feature>
<dbReference type="PANTHER" id="PTHR47972">
    <property type="entry name" value="KINESIN-LIKE PROTEIN KLP-3"/>
    <property type="match status" value="1"/>
</dbReference>
<dbReference type="OrthoDB" id="695813at2759"/>
<dbReference type="Proteomes" id="UP000623129">
    <property type="component" value="Unassembled WGS sequence"/>
</dbReference>
<feature type="domain" description="Kinesin motor" evidence="4">
    <location>
        <begin position="266"/>
        <end position="291"/>
    </location>
</feature>
<evidence type="ECO:0000256" key="3">
    <source>
        <dbReference type="SAM" id="Coils"/>
    </source>
</evidence>
<dbReference type="GO" id="GO:0015630">
    <property type="term" value="C:microtubule cytoskeleton"/>
    <property type="evidence" value="ECO:0007669"/>
    <property type="project" value="TreeGrafter"/>
</dbReference>
<gene>
    <name evidence="5" type="ORF">FCM35_KLT08806</name>
</gene>
<comment type="caution">
    <text evidence="5">The sequence shown here is derived from an EMBL/GenBank/DDBJ whole genome shotgun (WGS) entry which is preliminary data.</text>
</comment>
<dbReference type="InterPro" id="IPR001752">
    <property type="entry name" value="Kinesin_motor_dom"/>
</dbReference>
<organism evidence="5 6">
    <name type="scientific">Carex littledalei</name>
    <dbReference type="NCBI Taxonomy" id="544730"/>
    <lineage>
        <taxon>Eukaryota</taxon>
        <taxon>Viridiplantae</taxon>
        <taxon>Streptophyta</taxon>
        <taxon>Embryophyta</taxon>
        <taxon>Tracheophyta</taxon>
        <taxon>Spermatophyta</taxon>
        <taxon>Magnoliopsida</taxon>
        <taxon>Liliopsida</taxon>
        <taxon>Poales</taxon>
        <taxon>Cyperaceae</taxon>
        <taxon>Cyperoideae</taxon>
        <taxon>Cariceae</taxon>
        <taxon>Carex</taxon>
        <taxon>Carex subgen. Euthyceras</taxon>
    </lineage>
</organism>
<accession>A0A833QPR6</accession>
<keyword evidence="1" id="KW-0505">Motor protein</keyword>
<evidence type="ECO:0000256" key="1">
    <source>
        <dbReference type="ARBA" id="ARBA00023175"/>
    </source>
</evidence>
<dbReference type="GO" id="GO:0007018">
    <property type="term" value="P:microtubule-based movement"/>
    <property type="evidence" value="ECO:0007669"/>
    <property type="project" value="InterPro"/>
</dbReference>
<name>A0A833QPR6_9POAL</name>
<dbReference type="InterPro" id="IPR027640">
    <property type="entry name" value="Kinesin-like_fam"/>
</dbReference>
<dbReference type="PROSITE" id="PS50067">
    <property type="entry name" value="KINESIN_MOTOR_2"/>
    <property type="match status" value="1"/>
</dbReference>
<comment type="similarity">
    <text evidence="2">Belongs to the TRAFAC class myosin-kinesin ATPase superfamily. Kinesin family.</text>
</comment>
<keyword evidence="3" id="KW-0175">Coiled coil</keyword>